<dbReference type="Pfam" id="PF00907">
    <property type="entry name" value="T-box"/>
    <property type="match status" value="1"/>
</dbReference>
<dbReference type="PROSITE" id="PS50252">
    <property type="entry name" value="TBOX_3"/>
    <property type="match status" value="1"/>
</dbReference>
<feature type="region of interest" description="Disordered" evidence="7">
    <location>
        <begin position="1"/>
        <end position="123"/>
    </location>
</feature>
<comment type="caution">
    <text evidence="6">Lacks conserved residue(s) required for the propagation of feature annotation.</text>
</comment>
<dbReference type="GeneID" id="113211287"/>
<keyword evidence="3 6" id="KW-0238">DNA-binding</keyword>
<feature type="region of interest" description="Disordered" evidence="7">
    <location>
        <begin position="396"/>
        <end position="480"/>
    </location>
</feature>
<feature type="compositionally biased region" description="Low complexity" evidence="7">
    <location>
        <begin position="786"/>
        <end position="799"/>
    </location>
</feature>
<feature type="compositionally biased region" description="Basic and acidic residues" evidence="7">
    <location>
        <begin position="528"/>
        <end position="559"/>
    </location>
</feature>
<evidence type="ECO:0000256" key="5">
    <source>
        <dbReference type="ARBA" id="ARBA00023242"/>
    </source>
</evidence>
<dbReference type="KEGG" id="foc:113211287"/>
<feature type="compositionally biased region" description="Polar residues" evidence="7">
    <location>
        <begin position="84"/>
        <end position="100"/>
    </location>
</feature>
<dbReference type="PROSITE" id="PS01264">
    <property type="entry name" value="TBOX_2"/>
    <property type="match status" value="1"/>
</dbReference>
<dbReference type="PANTHER" id="PTHR11267">
    <property type="entry name" value="T-BOX PROTEIN-RELATED"/>
    <property type="match status" value="1"/>
</dbReference>
<dbReference type="PRINTS" id="PR00937">
    <property type="entry name" value="TBOX"/>
</dbReference>
<feature type="compositionally biased region" description="Low complexity" evidence="7">
    <location>
        <begin position="101"/>
        <end position="120"/>
    </location>
</feature>
<gene>
    <name evidence="10" type="primary">LOC113211287</name>
</gene>
<dbReference type="Gene3D" id="2.60.40.820">
    <property type="entry name" value="Transcription factor, T-box"/>
    <property type="match status" value="1"/>
</dbReference>
<evidence type="ECO:0000256" key="4">
    <source>
        <dbReference type="ARBA" id="ARBA00023163"/>
    </source>
</evidence>
<dbReference type="FunFam" id="2.60.40.820:FF:000016">
    <property type="entry name" value="T-box transcription factor TBX2-A"/>
    <property type="match status" value="1"/>
</dbReference>
<dbReference type="OrthoDB" id="7442607at2759"/>
<dbReference type="GO" id="GO:0000978">
    <property type="term" value="F:RNA polymerase II cis-regulatory region sequence-specific DNA binding"/>
    <property type="evidence" value="ECO:0007669"/>
    <property type="project" value="InterPro"/>
</dbReference>
<protein>
    <submittedName>
        <fullName evidence="10">Optomotor-blind protein-like isoform X1</fullName>
    </submittedName>
</protein>
<comment type="subcellular location">
    <subcellularLocation>
        <location evidence="1 6">Nucleus</location>
    </subcellularLocation>
</comment>
<dbReference type="Proteomes" id="UP000504606">
    <property type="component" value="Unplaced"/>
</dbReference>
<sequence length="835" mass="88987">MRFEQSNVVPVSPPPACLDTVMTSASPPPQPHHPMAYHPFLQQRPTDFSVSSLLTAPSTTPPGADSAGSEPRDGREAGGVSNGRPESSSSTTHLASPQTSPGAPGLPLSPLAGRPAGPAGHTPHGMPPYNFLAALAANGSPPCYPFLPRLPHAPPNGMQHNGLPPGHPYPLADDVVLAAAIAAHYHGHHPAMVPRPMRPIPLEDDGVVDDPKVTLESKELWDKFHKLGTEMVITKSGRQIFPQMKFRLTGLDPKSKYILLLDIVAKDDYRYKFHNSRWLVAGKADPEMPKRMYIHPDSPCTGETWMQKLVSFHKLKLTNNISDKHGFVSTGVTILNSMHKYQPRFHLVRGSDVSALAYKLFRTYVFEETAFVAVTAYQNEKITQLKIDNNPFAKGFRDTGAGKREKKQAMLAAQRQTDDHKSTPSRPESSASSQPSSGGAPYTPTSSRQRDRDVGSSPPASHHTSRSDRDDDEKMNVDVVGCGPDSLLGYSFAHRPFLGGPGHPPSESVVEEAMRVRIDQITLAQKHHLYDAKHGEDGDSDRDGSESSAESHCESEPGERATAFQPIARSPDKPSGEPGGLSSLDNPTPRMSMGPPIQPPPQLFPYLYPPSLYGGAAAAFQTPSPLSLFGPGGAAGAGMNPGLLFNAQLAMAAQHFGHYPHLGQPGGALQHQLKAAAALANNHRFSPYQLAPPVAPPVTSPSGGGAPYHGAVSVGAESPTGSAFETVTPRSACGSPPTRSPPQVSPSLPLKRPASRELPSAPPASRSKQSTPPPPSSTSPPPPSLPLQVPSPSSSSTTSASVELKSIEKMLNGLQQQQEKRNGDMPTNTSSPFAT</sequence>
<evidence type="ECO:0000259" key="8">
    <source>
        <dbReference type="PROSITE" id="PS50252"/>
    </source>
</evidence>
<dbReference type="GO" id="GO:0000981">
    <property type="term" value="F:DNA-binding transcription factor activity, RNA polymerase II-specific"/>
    <property type="evidence" value="ECO:0007669"/>
    <property type="project" value="TreeGrafter"/>
</dbReference>
<dbReference type="InterPro" id="IPR036960">
    <property type="entry name" value="T-box_sf"/>
</dbReference>
<evidence type="ECO:0000256" key="6">
    <source>
        <dbReference type="PROSITE-ProRule" id="PRU00201"/>
    </source>
</evidence>
<dbReference type="CDD" id="cd20188">
    <property type="entry name" value="T-box_TBX2_3-like"/>
    <property type="match status" value="1"/>
</dbReference>
<keyword evidence="5 6" id="KW-0539">Nucleus</keyword>
<dbReference type="InterPro" id="IPR001699">
    <property type="entry name" value="TF_T-box"/>
</dbReference>
<dbReference type="InterPro" id="IPR018186">
    <property type="entry name" value="TF_T-box_CS"/>
</dbReference>
<evidence type="ECO:0000256" key="2">
    <source>
        <dbReference type="ARBA" id="ARBA00023015"/>
    </source>
</evidence>
<reference evidence="10" key="1">
    <citation type="submission" date="2025-08" db="UniProtKB">
        <authorList>
            <consortium name="RefSeq"/>
        </authorList>
    </citation>
    <scope>IDENTIFICATION</scope>
    <source>
        <tissue evidence="10">Whole organism</tissue>
    </source>
</reference>
<feature type="domain" description="T-box" evidence="8">
    <location>
        <begin position="215"/>
        <end position="398"/>
    </location>
</feature>
<feature type="compositionally biased region" description="Polar residues" evidence="7">
    <location>
        <begin position="825"/>
        <end position="835"/>
    </location>
</feature>
<organism evidence="9 10">
    <name type="scientific">Frankliniella occidentalis</name>
    <name type="common">Western flower thrips</name>
    <name type="synonym">Euthrips occidentalis</name>
    <dbReference type="NCBI Taxonomy" id="133901"/>
    <lineage>
        <taxon>Eukaryota</taxon>
        <taxon>Metazoa</taxon>
        <taxon>Ecdysozoa</taxon>
        <taxon>Arthropoda</taxon>
        <taxon>Hexapoda</taxon>
        <taxon>Insecta</taxon>
        <taxon>Pterygota</taxon>
        <taxon>Neoptera</taxon>
        <taxon>Paraneoptera</taxon>
        <taxon>Thysanoptera</taxon>
        <taxon>Terebrantia</taxon>
        <taxon>Thripoidea</taxon>
        <taxon>Thripidae</taxon>
        <taxon>Frankliniella</taxon>
    </lineage>
</organism>
<feature type="compositionally biased region" description="Pro residues" evidence="7">
    <location>
        <begin position="771"/>
        <end position="785"/>
    </location>
</feature>
<dbReference type="GO" id="GO:0000785">
    <property type="term" value="C:chromatin"/>
    <property type="evidence" value="ECO:0007669"/>
    <property type="project" value="TreeGrafter"/>
</dbReference>
<dbReference type="RefSeq" id="XP_052123436.1">
    <property type="nucleotide sequence ID" value="XM_052267476.1"/>
</dbReference>
<keyword evidence="4" id="KW-0804">Transcription</keyword>
<dbReference type="GO" id="GO:0005634">
    <property type="term" value="C:nucleus"/>
    <property type="evidence" value="ECO:0007669"/>
    <property type="project" value="UniProtKB-SubCell"/>
</dbReference>
<accession>A0A9C6WVY3</accession>
<dbReference type="SUPFAM" id="SSF49417">
    <property type="entry name" value="p53-like transcription factors"/>
    <property type="match status" value="1"/>
</dbReference>
<dbReference type="PROSITE" id="PS01283">
    <property type="entry name" value="TBOX_1"/>
    <property type="match status" value="1"/>
</dbReference>
<name>A0A9C6WVY3_FRAOC</name>
<evidence type="ECO:0000256" key="3">
    <source>
        <dbReference type="ARBA" id="ARBA00023125"/>
    </source>
</evidence>
<dbReference type="InterPro" id="IPR046360">
    <property type="entry name" value="T-box_DNA-bd"/>
</dbReference>
<feature type="compositionally biased region" description="Basic and acidic residues" evidence="7">
    <location>
        <begin position="465"/>
        <end position="476"/>
    </location>
</feature>
<evidence type="ECO:0000313" key="10">
    <source>
        <dbReference type="RefSeq" id="XP_052123436.1"/>
    </source>
</evidence>
<feature type="region of interest" description="Disordered" evidence="7">
    <location>
        <begin position="527"/>
        <end position="598"/>
    </location>
</feature>
<dbReference type="AlphaFoldDB" id="A0A9C6WVY3"/>
<dbReference type="GO" id="GO:0001708">
    <property type="term" value="P:cell fate specification"/>
    <property type="evidence" value="ECO:0007669"/>
    <property type="project" value="TreeGrafter"/>
</dbReference>
<evidence type="ECO:0000313" key="9">
    <source>
        <dbReference type="Proteomes" id="UP000504606"/>
    </source>
</evidence>
<keyword evidence="9" id="KW-1185">Reference proteome</keyword>
<evidence type="ECO:0000256" key="7">
    <source>
        <dbReference type="SAM" id="MobiDB-lite"/>
    </source>
</evidence>
<feature type="region of interest" description="Disordered" evidence="7">
    <location>
        <begin position="696"/>
        <end position="835"/>
    </location>
</feature>
<dbReference type="GO" id="GO:0045893">
    <property type="term" value="P:positive regulation of DNA-templated transcription"/>
    <property type="evidence" value="ECO:0007669"/>
    <property type="project" value="InterPro"/>
</dbReference>
<feature type="compositionally biased region" description="Low complexity" evidence="7">
    <location>
        <begin position="424"/>
        <end position="437"/>
    </location>
</feature>
<feature type="compositionally biased region" description="Polar residues" evidence="7">
    <location>
        <begin position="719"/>
        <end position="729"/>
    </location>
</feature>
<proteinExistence type="predicted"/>
<dbReference type="SMART" id="SM00425">
    <property type="entry name" value="TBOX"/>
    <property type="match status" value="1"/>
</dbReference>
<dbReference type="InterPro" id="IPR008967">
    <property type="entry name" value="p53-like_TF_DNA-bd_sf"/>
</dbReference>
<feature type="compositionally biased region" description="Polar residues" evidence="7">
    <location>
        <begin position="43"/>
        <end position="58"/>
    </location>
</feature>
<dbReference type="PANTHER" id="PTHR11267:SF181">
    <property type="entry name" value="OPTOMOTOR-BLIND PROTEIN"/>
    <property type="match status" value="1"/>
</dbReference>
<evidence type="ECO:0000256" key="1">
    <source>
        <dbReference type="ARBA" id="ARBA00004123"/>
    </source>
</evidence>
<keyword evidence="2" id="KW-0805">Transcription regulation</keyword>